<dbReference type="Proteomes" id="UP001597344">
    <property type="component" value="Unassembled WGS sequence"/>
</dbReference>
<keyword evidence="4" id="KW-1185">Reference proteome</keyword>
<accession>A0ABW5AZR4</accession>
<keyword evidence="2" id="KW-0732">Signal</keyword>
<keyword evidence="1" id="KW-0175">Coiled coil</keyword>
<proteinExistence type="predicted"/>
<comment type="caution">
    <text evidence="3">The sequence shown here is derived from an EMBL/GenBank/DDBJ whole genome shotgun (WGS) entry which is preliminary data.</text>
</comment>
<dbReference type="EMBL" id="JBHUHY010000016">
    <property type="protein sequence ID" value="MFD2188454.1"/>
    <property type="molecule type" value="Genomic_DNA"/>
</dbReference>
<sequence length="278" mass="32081">MKKIAFILFLSCFIPKINAQNVYDDALTAASYAYSHSKKAHGSNNVYHTQEYADKAIEAFEKVENLANQCGCKKANETAYQAKVDMQSSLEQDTYERSRFFAKRAKELGSKLLEELTFCQANVGDYAYNEEVSIEEENEIEEENVMAEISHEVSSKQKELEEKRHQLEIEQRELEQQIAEQNRQKAEFEARRAAELKEQTLIKSKAENALKKLENALQELSVVLNEESTFESQADYLRSENELKNESLDDTKTFYVNRAKELTQTAMQQFASFNMVEN</sequence>
<evidence type="ECO:0000256" key="2">
    <source>
        <dbReference type="SAM" id="SignalP"/>
    </source>
</evidence>
<name>A0ABW5AZR4_9FLAO</name>
<feature type="coiled-coil region" evidence="1">
    <location>
        <begin position="146"/>
        <end position="226"/>
    </location>
</feature>
<evidence type="ECO:0000313" key="4">
    <source>
        <dbReference type="Proteomes" id="UP001597344"/>
    </source>
</evidence>
<feature type="signal peptide" evidence="2">
    <location>
        <begin position="1"/>
        <end position="19"/>
    </location>
</feature>
<organism evidence="3 4">
    <name type="scientific">Aquimarina celericrescens</name>
    <dbReference type="NCBI Taxonomy" id="1964542"/>
    <lineage>
        <taxon>Bacteria</taxon>
        <taxon>Pseudomonadati</taxon>
        <taxon>Bacteroidota</taxon>
        <taxon>Flavobacteriia</taxon>
        <taxon>Flavobacteriales</taxon>
        <taxon>Flavobacteriaceae</taxon>
        <taxon>Aquimarina</taxon>
    </lineage>
</organism>
<evidence type="ECO:0000313" key="3">
    <source>
        <dbReference type="EMBL" id="MFD2188454.1"/>
    </source>
</evidence>
<gene>
    <name evidence="3" type="ORF">ACFSJT_16730</name>
</gene>
<evidence type="ECO:0000256" key="1">
    <source>
        <dbReference type="SAM" id="Coils"/>
    </source>
</evidence>
<dbReference type="RefSeq" id="WP_378321485.1">
    <property type="nucleotide sequence ID" value="NZ_JBHUHY010000016.1"/>
</dbReference>
<evidence type="ECO:0008006" key="5">
    <source>
        <dbReference type="Google" id="ProtNLM"/>
    </source>
</evidence>
<protein>
    <recommendedName>
        <fullName evidence="5">DUF4398 domain-containing protein</fullName>
    </recommendedName>
</protein>
<reference evidence="4" key="1">
    <citation type="journal article" date="2019" name="Int. J. Syst. Evol. Microbiol.">
        <title>The Global Catalogue of Microorganisms (GCM) 10K type strain sequencing project: providing services to taxonomists for standard genome sequencing and annotation.</title>
        <authorList>
            <consortium name="The Broad Institute Genomics Platform"/>
            <consortium name="The Broad Institute Genome Sequencing Center for Infectious Disease"/>
            <person name="Wu L."/>
            <person name="Ma J."/>
        </authorList>
    </citation>
    <scope>NUCLEOTIDE SEQUENCE [LARGE SCALE GENOMIC DNA]</scope>
    <source>
        <strain evidence="4">DT92</strain>
    </source>
</reference>
<feature type="chain" id="PRO_5045458473" description="DUF4398 domain-containing protein" evidence="2">
    <location>
        <begin position="20"/>
        <end position="278"/>
    </location>
</feature>